<dbReference type="InterPro" id="IPR013057">
    <property type="entry name" value="AA_transpt_TM"/>
</dbReference>
<evidence type="ECO:0000256" key="3">
    <source>
        <dbReference type="ARBA" id="ARBA00022989"/>
    </source>
</evidence>
<sequence>MEEEPKVQICEDNYGEKVVIDDKDDLVIDAPMAEEDHISKHGLSIAKTSFFLVGEVAGVGVLAMPRALHDTGGWTGLLVVFFMAVCSAYTGTILGRCWSMLQDRYPEYRQGCRFPYQAIGQHAGGKAGRIGVSVCLYITLFGAGTVFILLAAENMKTLFCNIGGIAISQCYWILIVAAVLCPLLWLGTPKDFWPLAFGAAAATAIAVLLVVIQAAEDAQPDVQQTSTGFSAFFLAFGTMAFAFGGHPTFPTVQDDMKEGRKFGKAVLFAYIMIILLYIPIIVTGFAVYGDKLEHNILKNMTSGGLQYASLILVTLHLLTASNIVWSAVFQETEEILKVPKHFGWKRALVRTGLLLIAVFIAESIPTFGVLLDLLGASTMSFLAFIFPCLFYLILTRQFKAAAVESGEIDRLPAGIFDIPLWEKTLIYEIIIVGLFAAVSGTYAGFSELVAPAAFTRPCYLAGASANTCEG</sequence>
<evidence type="ECO:0000256" key="1">
    <source>
        <dbReference type="ARBA" id="ARBA00004141"/>
    </source>
</evidence>
<feature type="transmembrane region" description="Helical" evidence="5">
    <location>
        <begin position="307"/>
        <end position="328"/>
    </location>
</feature>
<name>A0A1W0WSB9_HYPEX</name>
<evidence type="ECO:0000313" key="8">
    <source>
        <dbReference type="Proteomes" id="UP000192578"/>
    </source>
</evidence>
<evidence type="ECO:0000256" key="2">
    <source>
        <dbReference type="ARBA" id="ARBA00022692"/>
    </source>
</evidence>
<evidence type="ECO:0000313" key="7">
    <source>
        <dbReference type="EMBL" id="OQV18096.1"/>
    </source>
</evidence>
<keyword evidence="4 5" id="KW-0472">Membrane</keyword>
<feature type="transmembrane region" description="Helical" evidence="5">
    <location>
        <begin position="74"/>
        <end position="94"/>
    </location>
</feature>
<gene>
    <name evidence="7" type="ORF">BV898_07867</name>
</gene>
<reference evidence="8" key="1">
    <citation type="submission" date="2017-01" db="EMBL/GenBank/DDBJ databases">
        <title>Comparative genomics of anhydrobiosis in the tardigrade Hypsibius dujardini.</title>
        <authorList>
            <person name="Yoshida Y."/>
            <person name="Koutsovoulos G."/>
            <person name="Laetsch D."/>
            <person name="Stevens L."/>
            <person name="Kumar S."/>
            <person name="Horikawa D."/>
            <person name="Ishino K."/>
            <person name="Komine S."/>
            <person name="Tomita M."/>
            <person name="Blaxter M."/>
            <person name="Arakawa K."/>
        </authorList>
    </citation>
    <scope>NUCLEOTIDE SEQUENCE [LARGE SCALE GENOMIC DNA]</scope>
    <source>
        <strain evidence="8">Z151</strain>
    </source>
</reference>
<dbReference type="EMBL" id="MTYJ01000053">
    <property type="protein sequence ID" value="OQV18096.1"/>
    <property type="molecule type" value="Genomic_DNA"/>
</dbReference>
<dbReference type="PANTHER" id="PTHR22950:SF703">
    <property type="entry name" value="AMINO ACID TRANSPORTER TRANSMEMBRANE DOMAIN-CONTAINING PROTEIN"/>
    <property type="match status" value="1"/>
</dbReference>
<feature type="transmembrane region" description="Helical" evidence="5">
    <location>
        <begin position="164"/>
        <end position="185"/>
    </location>
</feature>
<comment type="subcellular location">
    <subcellularLocation>
        <location evidence="1">Membrane</location>
        <topology evidence="1">Multi-pass membrane protein</topology>
    </subcellularLocation>
</comment>
<feature type="transmembrane region" description="Helical" evidence="5">
    <location>
        <begin position="50"/>
        <end position="68"/>
    </location>
</feature>
<feature type="transmembrane region" description="Helical" evidence="5">
    <location>
        <begin position="265"/>
        <end position="287"/>
    </location>
</feature>
<keyword evidence="8" id="KW-1185">Reference proteome</keyword>
<dbReference type="Pfam" id="PF01490">
    <property type="entry name" value="Aa_trans"/>
    <property type="match status" value="1"/>
</dbReference>
<dbReference type="AlphaFoldDB" id="A0A1W0WSB9"/>
<evidence type="ECO:0000256" key="4">
    <source>
        <dbReference type="ARBA" id="ARBA00023136"/>
    </source>
</evidence>
<proteinExistence type="predicted"/>
<organism evidence="7 8">
    <name type="scientific">Hypsibius exemplaris</name>
    <name type="common">Freshwater tardigrade</name>
    <dbReference type="NCBI Taxonomy" id="2072580"/>
    <lineage>
        <taxon>Eukaryota</taxon>
        <taxon>Metazoa</taxon>
        <taxon>Ecdysozoa</taxon>
        <taxon>Tardigrada</taxon>
        <taxon>Eutardigrada</taxon>
        <taxon>Parachela</taxon>
        <taxon>Hypsibioidea</taxon>
        <taxon>Hypsibiidae</taxon>
        <taxon>Hypsibius</taxon>
    </lineage>
</organism>
<dbReference type="FunFam" id="1.20.1740.10:FF:000052">
    <property type="entry name" value="Lysine histidine transporter-like 3"/>
    <property type="match status" value="1"/>
</dbReference>
<protein>
    <recommendedName>
        <fullName evidence="6">Amino acid transporter transmembrane domain-containing protein</fullName>
    </recommendedName>
</protein>
<feature type="transmembrane region" description="Helical" evidence="5">
    <location>
        <begin position="425"/>
        <end position="445"/>
    </location>
</feature>
<keyword evidence="3 5" id="KW-1133">Transmembrane helix</keyword>
<feature type="domain" description="Amino acid transporter transmembrane" evidence="6">
    <location>
        <begin position="42"/>
        <end position="399"/>
    </location>
</feature>
<evidence type="ECO:0000256" key="5">
    <source>
        <dbReference type="SAM" id="Phobius"/>
    </source>
</evidence>
<dbReference type="PANTHER" id="PTHR22950">
    <property type="entry name" value="AMINO ACID TRANSPORTER"/>
    <property type="match status" value="1"/>
</dbReference>
<dbReference type="OrthoDB" id="655540at2759"/>
<feature type="transmembrane region" description="Helical" evidence="5">
    <location>
        <begin position="192"/>
        <end position="215"/>
    </location>
</feature>
<feature type="transmembrane region" description="Helical" evidence="5">
    <location>
        <begin position="348"/>
        <end position="367"/>
    </location>
</feature>
<comment type="caution">
    <text evidence="7">The sequence shown here is derived from an EMBL/GenBank/DDBJ whole genome shotgun (WGS) entry which is preliminary data.</text>
</comment>
<accession>A0A1W0WSB9</accession>
<feature type="transmembrane region" description="Helical" evidence="5">
    <location>
        <begin position="373"/>
        <end position="394"/>
    </location>
</feature>
<dbReference type="GO" id="GO:0005774">
    <property type="term" value="C:vacuolar membrane"/>
    <property type="evidence" value="ECO:0007669"/>
    <property type="project" value="TreeGrafter"/>
</dbReference>
<keyword evidence="2 5" id="KW-0812">Transmembrane</keyword>
<feature type="transmembrane region" description="Helical" evidence="5">
    <location>
        <begin position="130"/>
        <end position="152"/>
    </location>
</feature>
<evidence type="ECO:0000259" key="6">
    <source>
        <dbReference type="Pfam" id="PF01490"/>
    </source>
</evidence>
<dbReference type="Gene3D" id="1.20.1740.10">
    <property type="entry name" value="Amino acid/polyamine transporter I"/>
    <property type="match status" value="1"/>
</dbReference>
<dbReference type="Proteomes" id="UP000192578">
    <property type="component" value="Unassembled WGS sequence"/>
</dbReference>
<feature type="transmembrane region" description="Helical" evidence="5">
    <location>
        <begin position="227"/>
        <end position="244"/>
    </location>
</feature>
<dbReference type="GO" id="GO:0015179">
    <property type="term" value="F:L-amino acid transmembrane transporter activity"/>
    <property type="evidence" value="ECO:0007669"/>
    <property type="project" value="TreeGrafter"/>
</dbReference>